<keyword evidence="3" id="KW-1185">Reference proteome</keyword>
<dbReference type="Proteomes" id="UP001501442">
    <property type="component" value="Unassembled WGS sequence"/>
</dbReference>
<accession>A0ABP8UR46</accession>
<dbReference type="RefSeq" id="WP_345440562.1">
    <property type="nucleotide sequence ID" value="NZ_BAABHK010000020.1"/>
</dbReference>
<comment type="caution">
    <text evidence="2">The sequence shown here is derived from an EMBL/GenBank/DDBJ whole genome shotgun (WGS) entry which is preliminary data.</text>
</comment>
<dbReference type="EMBL" id="BAABHK010000020">
    <property type="protein sequence ID" value="GAA4637473.1"/>
    <property type="molecule type" value="Genomic_DNA"/>
</dbReference>
<reference evidence="3" key="1">
    <citation type="journal article" date="2019" name="Int. J. Syst. Evol. Microbiol.">
        <title>The Global Catalogue of Microorganisms (GCM) 10K type strain sequencing project: providing services to taxonomists for standard genome sequencing and annotation.</title>
        <authorList>
            <consortium name="The Broad Institute Genomics Platform"/>
            <consortium name="The Broad Institute Genome Sequencing Center for Infectious Disease"/>
            <person name="Wu L."/>
            <person name="Ma J."/>
        </authorList>
    </citation>
    <scope>NUCLEOTIDE SEQUENCE [LARGE SCALE GENOMIC DNA]</scope>
    <source>
        <strain evidence="3">JCM 17939</strain>
    </source>
</reference>
<keyword evidence="1" id="KW-0732">Signal</keyword>
<evidence type="ECO:0008006" key="4">
    <source>
        <dbReference type="Google" id="ProtNLM"/>
    </source>
</evidence>
<proteinExistence type="predicted"/>
<evidence type="ECO:0000313" key="3">
    <source>
        <dbReference type="Proteomes" id="UP001501442"/>
    </source>
</evidence>
<sequence>MSRRRATVVGGLLLTAALSTATLSPANAAVAKETVSTQTTKCRQWTVEGKKWLSAVRKPTKSDSWRIVRRRIVAERVHWQGPARVRADRIVHALDHYCH</sequence>
<evidence type="ECO:0000256" key="1">
    <source>
        <dbReference type="SAM" id="SignalP"/>
    </source>
</evidence>
<organism evidence="2 3">
    <name type="scientific">Actinoallomurus vinaceus</name>
    <dbReference type="NCBI Taxonomy" id="1080074"/>
    <lineage>
        <taxon>Bacteria</taxon>
        <taxon>Bacillati</taxon>
        <taxon>Actinomycetota</taxon>
        <taxon>Actinomycetes</taxon>
        <taxon>Streptosporangiales</taxon>
        <taxon>Thermomonosporaceae</taxon>
        <taxon>Actinoallomurus</taxon>
    </lineage>
</organism>
<name>A0ABP8UR46_9ACTN</name>
<evidence type="ECO:0000313" key="2">
    <source>
        <dbReference type="EMBL" id="GAA4637473.1"/>
    </source>
</evidence>
<gene>
    <name evidence="2" type="ORF">GCM10023196_091370</name>
</gene>
<feature type="chain" id="PRO_5046965959" description="Secreted protein" evidence="1">
    <location>
        <begin position="29"/>
        <end position="99"/>
    </location>
</feature>
<feature type="signal peptide" evidence="1">
    <location>
        <begin position="1"/>
        <end position="28"/>
    </location>
</feature>
<protein>
    <recommendedName>
        <fullName evidence="4">Secreted protein</fullName>
    </recommendedName>
</protein>